<keyword evidence="6 13" id="KW-0808">Transferase</keyword>
<comment type="similarity">
    <text evidence="4 13">Belongs to the aspartokinase family.</text>
</comment>
<dbReference type="InterPro" id="IPR001341">
    <property type="entry name" value="Asp_kinase"/>
</dbReference>
<feature type="binding site" evidence="12">
    <location>
        <position position="179"/>
    </location>
    <ligand>
        <name>ATP</name>
        <dbReference type="ChEBI" id="CHEBI:30616"/>
    </ligand>
</feature>
<evidence type="ECO:0000256" key="10">
    <source>
        <dbReference type="ARBA" id="ARBA00023154"/>
    </source>
</evidence>
<evidence type="ECO:0000256" key="8">
    <source>
        <dbReference type="ARBA" id="ARBA00022777"/>
    </source>
</evidence>
<dbReference type="NCBIfam" id="NF005155">
    <property type="entry name" value="PRK06635.1-4"/>
    <property type="match status" value="1"/>
</dbReference>
<keyword evidence="7 12" id="KW-0547">Nucleotide-binding</keyword>
<dbReference type="EC" id="2.7.2.4" evidence="13"/>
<dbReference type="GO" id="GO:0009089">
    <property type="term" value="P:lysine biosynthetic process via diaminopimelate"/>
    <property type="evidence" value="ECO:0007669"/>
    <property type="project" value="UniProtKB-UniPathway"/>
</dbReference>
<dbReference type="NCBIfam" id="NF005154">
    <property type="entry name" value="PRK06635.1-2"/>
    <property type="match status" value="1"/>
</dbReference>
<feature type="domain" description="ACT" evidence="15">
    <location>
        <begin position="264"/>
        <end position="338"/>
    </location>
</feature>
<feature type="binding site" evidence="12">
    <location>
        <begin position="173"/>
        <end position="174"/>
    </location>
    <ligand>
        <name>ATP</name>
        <dbReference type="ChEBI" id="CHEBI:30616"/>
    </ligand>
</feature>
<proteinExistence type="inferred from homology"/>
<dbReference type="CDD" id="cd04923">
    <property type="entry name" value="ACT_AK-LysC-DapG-like_2"/>
    <property type="match status" value="1"/>
</dbReference>
<accession>A0A399FYY8</accession>
<comment type="catalytic activity">
    <reaction evidence="11 13">
        <text>L-aspartate + ATP = 4-phospho-L-aspartate + ADP</text>
        <dbReference type="Rhea" id="RHEA:23776"/>
        <dbReference type="ChEBI" id="CHEBI:29991"/>
        <dbReference type="ChEBI" id="CHEBI:30616"/>
        <dbReference type="ChEBI" id="CHEBI:57535"/>
        <dbReference type="ChEBI" id="CHEBI:456216"/>
        <dbReference type="EC" id="2.7.2.4"/>
    </reaction>
</comment>
<keyword evidence="9 12" id="KW-0067">ATP-binding</keyword>
<dbReference type="InterPro" id="IPR002912">
    <property type="entry name" value="ACT_dom"/>
</dbReference>
<organism evidence="16 17">
    <name type="scientific">candidate division NPL-UPA2 bacterium Unc8</name>
    <dbReference type="NCBI Taxonomy" id="1980939"/>
    <lineage>
        <taxon>Bacteria</taxon>
    </lineage>
</organism>
<dbReference type="InterPro" id="IPR041740">
    <property type="entry name" value="AKii-LysC-BS"/>
</dbReference>
<feature type="domain" description="ACT" evidence="15">
    <location>
        <begin position="344"/>
        <end position="406"/>
    </location>
</feature>
<dbReference type="FunFam" id="3.30.2130.10:FF:000002">
    <property type="entry name" value="Aspartokinase"/>
    <property type="match status" value="1"/>
</dbReference>
<evidence type="ECO:0000256" key="13">
    <source>
        <dbReference type="RuleBase" id="RU003448"/>
    </source>
</evidence>
<keyword evidence="10" id="KW-0457">Lysine biosynthesis</keyword>
<dbReference type="CDD" id="cd04913">
    <property type="entry name" value="ACT_AKii-LysC-BS-like_1"/>
    <property type="match status" value="1"/>
</dbReference>
<evidence type="ECO:0000313" key="17">
    <source>
        <dbReference type="Proteomes" id="UP000266287"/>
    </source>
</evidence>
<feature type="binding site" evidence="12">
    <location>
        <position position="74"/>
    </location>
    <ligand>
        <name>substrate</name>
    </ligand>
</feature>
<evidence type="ECO:0000256" key="4">
    <source>
        <dbReference type="ARBA" id="ARBA00010122"/>
    </source>
</evidence>
<protein>
    <recommendedName>
        <fullName evidence="13">Aspartokinase</fullName>
        <ecNumber evidence="13">2.7.2.4</ecNumber>
    </recommendedName>
</protein>
<evidence type="ECO:0000256" key="6">
    <source>
        <dbReference type="ARBA" id="ARBA00022679"/>
    </source>
</evidence>
<dbReference type="GO" id="GO:0009088">
    <property type="term" value="P:threonine biosynthetic process"/>
    <property type="evidence" value="ECO:0007669"/>
    <property type="project" value="UniProtKB-UniPathway"/>
</dbReference>
<comment type="caution">
    <text evidence="16">The sequence shown here is derived from an EMBL/GenBank/DDBJ whole genome shotgun (WGS) entry which is preliminary data.</text>
</comment>
<dbReference type="InterPro" id="IPR036393">
    <property type="entry name" value="AceGlu_kinase-like_sf"/>
</dbReference>
<evidence type="ECO:0000256" key="12">
    <source>
        <dbReference type="PIRSR" id="PIRSR000726-1"/>
    </source>
</evidence>
<dbReference type="InterPro" id="IPR054352">
    <property type="entry name" value="ACT_Aspartokinase"/>
</dbReference>
<feature type="binding site" evidence="12">
    <location>
        <position position="184"/>
    </location>
    <ligand>
        <name>ATP</name>
        <dbReference type="ChEBI" id="CHEBI:30616"/>
    </ligand>
</feature>
<dbReference type="InterPro" id="IPR001048">
    <property type="entry name" value="Asp/Glu/Uridylate_kinase"/>
</dbReference>
<keyword evidence="8 13" id="KW-0418">Kinase</keyword>
<dbReference type="Gene3D" id="3.40.1160.10">
    <property type="entry name" value="Acetylglutamate kinase-like"/>
    <property type="match status" value="1"/>
</dbReference>
<evidence type="ECO:0000256" key="1">
    <source>
        <dbReference type="ARBA" id="ARBA00004766"/>
    </source>
</evidence>
<dbReference type="FunFam" id="3.40.1160.10:FF:000002">
    <property type="entry name" value="Aspartokinase"/>
    <property type="match status" value="1"/>
</dbReference>
<dbReference type="Gene3D" id="3.30.2130.10">
    <property type="entry name" value="VC0802-like"/>
    <property type="match status" value="1"/>
</dbReference>
<dbReference type="NCBIfam" id="TIGR00657">
    <property type="entry name" value="asp_kinases"/>
    <property type="match status" value="1"/>
</dbReference>
<dbReference type="GO" id="GO:0005829">
    <property type="term" value="C:cytosol"/>
    <property type="evidence" value="ECO:0007669"/>
    <property type="project" value="TreeGrafter"/>
</dbReference>
<dbReference type="AlphaFoldDB" id="A0A399FYY8"/>
<evidence type="ECO:0000256" key="5">
    <source>
        <dbReference type="ARBA" id="ARBA00022605"/>
    </source>
</evidence>
<comment type="pathway">
    <text evidence="1 14">Amino-acid biosynthesis; L-lysine biosynthesis via DAP pathway; (S)-tetrahydrodipicolinate from L-aspartate: step 1/4.</text>
</comment>
<dbReference type="Pfam" id="PF22468">
    <property type="entry name" value="ACT_9"/>
    <property type="match status" value="2"/>
</dbReference>
<dbReference type="PIRSF" id="PIRSF000726">
    <property type="entry name" value="Asp_kin"/>
    <property type="match status" value="1"/>
</dbReference>
<evidence type="ECO:0000256" key="9">
    <source>
        <dbReference type="ARBA" id="ARBA00022840"/>
    </source>
</evidence>
<reference evidence="16 17" key="1">
    <citation type="submission" date="2018-08" db="EMBL/GenBank/DDBJ databases">
        <title>Draft genome of candidate division NPL-UPA2 bacterium Unc8 that adapted to ultra-basic serpentinizing groundwater.</title>
        <authorList>
            <person name="Ishii S."/>
            <person name="Suzuki S."/>
            <person name="Nealson K.H."/>
        </authorList>
    </citation>
    <scope>NUCLEOTIDE SEQUENCE [LARGE SCALE GENOMIC DNA]</scope>
    <source>
        <strain evidence="16">Unc8</strain>
    </source>
</reference>
<evidence type="ECO:0000256" key="11">
    <source>
        <dbReference type="ARBA" id="ARBA00047872"/>
    </source>
</evidence>
<dbReference type="PANTHER" id="PTHR21499">
    <property type="entry name" value="ASPARTATE KINASE"/>
    <property type="match status" value="1"/>
</dbReference>
<comment type="pathway">
    <text evidence="3 14">Amino-acid biosynthesis; L-threonine biosynthesis; L-threonine from L-aspartate: step 1/5.</text>
</comment>
<keyword evidence="5 14" id="KW-0028">Amino-acid biosynthesis</keyword>
<evidence type="ECO:0000256" key="3">
    <source>
        <dbReference type="ARBA" id="ARBA00005139"/>
    </source>
</evidence>
<dbReference type="CDD" id="cd04261">
    <property type="entry name" value="AAK_AKii-LysC-BS"/>
    <property type="match status" value="1"/>
</dbReference>
<dbReference type="InterPro" id="IPR018042">
    <property type="entry name" value="Aspartate_kinase_CS"/>
</dbReference>
<dbReference type="UniPathway" id="UPA00050">
    <property type="reaction ID" value="UER00461"/>
</dbReference>
<dbReference type="GO" id="GO:0005524">
    <property type="term" value="F:ATP binding"/>
    <property type="evidence" value="ECO:0007669"/>
    <property type="project" value="UniProtKB-KW"/>
</dbReference>
<dbReference type="SUPFAM" id="SSF53633">
    <property type="entry name" value="Carbamate kinase-like"/>
    <property type="match status" value="1"/>
</dbReference>
<dbReference type="Proteomes" id="UP000266287">
    <property type="component" value="Unassembled WGS sequence"/>
</dbReference>
<dbReference type="EMBL" id="NDHY01000004">
    <property type="protein sequence ID" value="RII00423.1"/>
    <property type="molecule type" value="Genomic_DNA"/>
</dbReference>
<dbReference type="InterPro" id="IPR005260">
    <property type="entry name" value="Asp_kin_monofn"/>
</dbReference>
<dbReference type="PROSITE" id="PS51671">
    <property type="entry name" value="ACT"/>
    <property type="match status" value="2"/>
</dbReference>
<dbReference type="UniPathway" id="UPA00034">
    <property type="reaction ID" value="UER00015"/>
</dbReference>
<evidence type="ECO:0000259" key="15">
    <source>
        <dbReference type="PROSITE" id="PS51671"/>
    </source>
</evidence>
<name>A0A399FYY8_UNCN2</name>
<dbReference type="InterPro" id="IPR045865">
    <property type="entry name" value="ACT-like_dom_sf"/>
</dbReference>
<dbReference type="PANTHER" id="PTHR21499:SF3">
    <property type="entry name" value="ASPARTOKINASE"/>
    <property type="match status" value="1"/>
</dbReference>
<comment type="pathway">
    <text evidence="2 14">Amino-acid biosynthesis; L-methionine biosynthesis via de novo pathway; L-homoserine from L-aspartate: step 1/3.</text>
</comment>
<feature type="binding site" evidence="12">
    <location>
        <begin position="7"/>
        <end position="10"/>
    </location>
    <ligand>
        <name>ATP</name>
        <dbReference type="ChEBI" id="CHEBI:30616"/>
    </ligand>
</feature>
<feature type="binding site" evidence="12">
    <location>
        <position position="47"/>
    </location>
    <ligand>
        <name>substrate</name>
    </ligand>
</feature>
<dbReference type="SUPFAM" id="SSF55021">
    <property type="entry name" value="ACT-like"/>
    <property type="match status" value="2"/>
</dbReference>
<evidence type="ECO:0000256" key="7">
    <source>
        <dbReference type="ARBA" id="ARBA00022741"/>
    </source>
</evidence>
<gene>
    <name evidence="16" type="ORF">B9J77_02775</name>
</gene>
<sequence>MALIVQKYGGSSLTDVEKIKKIAARVIAAKDSGDEIVVVVSARGDTTDKLIKLAHQINEQPAEREMDMLLSTGEQVSAALLTMAIHAQGKDATSFTGTQVGIATDSSHTRAKILKIDAKRVKNKLEKGHIVIVAGFQGIDYEGNITTLGRGGSDLTAVSLAAVLNAQRCEICTDVEGVYTADPRIVPEARKLNVVSYDEMLEMASLGAYVLYDRSVEMAKRFSVPLHIRHSFSRNPGTLIIKEDKSMEDILVRGITLSKEEAKVSFHGVSDKPGVAAKLFQAIASANISVNMIIQNVSKEGLSDISFTVAKGDLKKAIAMARKVSRQIGGCKVSADDGIANVSIVGIGMGRHSGVAAEMFTALAEEGVNIQMISTSEIKISCIVSEKDGKKAARAIHTKFKLGKRN</sequence>
<evidence type="ECO:0000256" key="14">
    <source>
        <dbReference type="RuleBase" id="RU004249"/>
    </source>
</evidence>
<dbReference type="GO" id="GO:0004072">
    <property type="term" value="F:aspartate kinase activity"/>
    <property type="evidence" value="ECO:0007669"/>
    <property type="project" value="UniProtKB-EC"/>
</dbReference>
<evidence type="ECO:0000256" key="2">
    <source>
        <dbReference type="ARBA" id="ARBA00004986"/>
    </source>
</evidence>
<evidence type="ECO:0000313" key="16">
    <source>
        <dbReference type="EMBL" id="RII00423.1"/>
    </source>
</evidence>
<dbReference type="GO" id="GO:0009090">
    <property type="term" value="P:homoserine biosynthetic process"/>
    <property type="evidence" value="ECO:0007669"/>
    <property type="project" value="TreeGrafter"/>
</dbReference>
<dbReference type="NCBIfam" id="TIGR00656">
    <property type="entry name" value="asp_kin_monofn"/>
    <property type="match status" value="1"/>
</dbReference>
<dbReference type="PROSITE" id="PS00324">
    <property type="entry name" value="ASPARTOKINASE"/>
    <property type="match status" value="1"/>
</dbReference>
<dbReference type="Pfam" id="PF00696">
    <property type="entry name" value="AA_kinase"/>
    <property type="match status" value="1"/>
</dbReference>
<dbReference type="UniPathway" id="UPA00051">
    <property type="reaction ID" value="UER00462"/>
</dbReference>